<gene>
    <name evidence="1" type="ORF">ALP52_02485</name>
</gene>
<reference evidence="1 2" key="1">
    <citation type="submission" date="2018-08" db="EMBL/GenBank/DDBJ databases">
        <title>Recombination of ecologically and evolutionarily significant loci maintains genetic cohesion in the Pseudomonas syringae species complex.</title>
        <authorList>
            <person name="Dillon M."/>
            <person name="Thakur S."/>
            <person name="Almeida R.N.D."/>
            <person name="Weir B.S."/>
            <person name="Guttman D.S."/>
        </authorList>
    </citation>
    <scope>NUCLEOTIDE SEQUENCE [LARGE SCALE GENOMIC DNA]</scope>
    <source>
        <strain evidence="1 2">ICMP 6941</strain>
    </source>
</reference>
<protein>
    <submittedName>
        <fullName evidence="1">ATPase</fullName>
    </submittedName>
</protein>
<evidence type="ECO:0000313" key="1">
    <source>
        <dbReference type="EMBL" id="RMT26002.1"/>
    </source>
</evidence>
<name>A0A3M5JSH8_PSEA0</name>
<dbReference type="EMBL" id="RBTD01000053">
    <property type="protein sequence ID" value="RMT26002.1"/>
    <property type="molecule type" value="Genomic_DNA"/>
</dbReference>
<accession>A0A3M5JSH8</accession>
<dbReference type="Proteomes" id="UP000276194">
    <property type="component" value="Unassembled WGS sequence"/>
</dbReference>
<sequence length="63" mass="6830">MPSLNQIFFGPPGTGKTYATVEATLQILDQSFLAKNAGSRSALKARFDELLAAGDVRFVTFHL</sequence>
<evidence type="ECO:0000313" key="2">
    <source>
        <dbReference type="Proteomes" id="UP000276194"/>
    </source>
</evidence>
<organism evidence="1 2">
    <name type="scientific">Pseudomonas amygdali pv. mori</name>
    <dbReference type="NCBI Taxonomy" id="34065"/>
    <lineage>
        <taxon>Bacteria</taxon>
        <taxon>Pseudomonadati</taxon>
        <taxon>Pseudomonadota</taxon>
        <taxon>Gammaproteobacteria</taxon>
        <taxon>Pseudomonadales</taxon>
        <taxon>Pseudomonadaceae</taxon>
        <taxon>Pseudomonas</taxon>
        <taxon>Pseudomonas amygdali</taxon>
    </lineage>
</organism>
<proteinExistence type="predicted"/>
<comment type="caution">
    <text evidence="1">The sequence shown here is derived from an EMBL/GenBank/DDBJ whole genome shotgun (WGS) entry which is preliminary data.</text>
</comment>
<dbReference type="AlphaFoldDB" id="A0A3M5JSH8"/>